<protein>
    <submittedName>
        <fullName evidence="1">Uncharacterized protein</fullName>
    </submittedName>
</protein>
<reference evidence="1 2" key="1">
    <citation type="journal article" date="1994" name="J. Gen. Virol.">
        <title>Genome organization of the DNA-binding protein gene region of Cryptophlebia leucotreta granulosis virus is closely related to that of nuclear polyhedrosis viruses.</title>
        <authorList>
            <person name="Jehle J.A."/>
            <person name="Backhaus H."/>
        </authorList>
    </citation>
    <scope>NUCLEOTIDE SEQUENCE [LARGE SCALE GENOMIC DNA]</scope>
    <source>
        <strain evidence="1">CV3</strain>
    </source>
</reference>
<name>Q7T5P9_GVCL</name>
<reference evidence="1 2" key="4">
    <citation type="journal article" date="2003" name="Virology">
        <title>The genome of the Cryptophlebia leucotreta granulovirus.</title>
        <authorList>
            <person name="Lange M."/>
            <person name="Jehle J.A."/>
        </authorList>
    </citation>
    <scope>NUCLEOTIDE SEQUENCE [LARGE SCALE GENOMIC DNA]</scope>
    <source>
        <strain evidence="1">CV3</strain>
    </source>
</reference>
<dbReference type="KEGG" id="vg:1725023"/>
<dbReference type="Proteomes" id="UP000203359">
    <property type="component" value="Segment"/>
</dbReference>
<dbReference type="GeneID" id="1725023"/>
<evidence type="ECO:0000313" key="2">
    <source>
        <dbReference type="Proteomes" id="UP000203359"/>
    </source>
</evidence>
<dbReference type="RefSeq" id="NP_891887.1">
    <property type="nucleotide sequence ID" value="NC_005068.1"/>
</dbReference>
<organismHost>
    <name type="scientific">Tortricidae</name>
    <dbReference type="NCBI Taxonomy" id="7139"/>
</organismHost>
<organism evidence="1 2">
    <name type="scientific">Cryptophlebia leucotreta granulosis virus</name>
    <name type="common">ClGV</name>
    <name type="synonym">Cryptophlebia leucotreta granulovirus</name>
    <dbReference type="NCBI Taxonomy" id="35254"/>
    <lineage>
        <taxon>Viruses</taxon>
        <taxon>Viruses incertae sedis</taxon>
        <taxon>Naldaviricetes</taxon>
        <taxon>Lefavirales</taxon>
        <taxon>Baculoviridae</taxon>
        <taxon>Betabaculovirus</taxon>
        <taxon>Betabaculovirus cryleucotretae</taxon>
    </lineage>
</organism>
<sequence length="120" mass="14215">MIYTQTTHFDYKKIFNLSPTNVVHCIRIYKNVFDGTYFLLRGEQDCVNKTQKDNLIKVYDILHSVDIVHCVWNYLCDTKHQIELIGVKIFSEICLETLINVESNRVINFGEHYFEMFVGE</sequence>
<dbReference type="OrthoDB" id="27780at10239"/>
<proteinExistence type="predicted"/>
<reference evidence="1 2" key="3">
    <citation type="journal article" date="2002" name="J. Gen. Virol.">
        <title>The expansion of a hypervariable, non-hr ori-like region in the genome of Cryptophlebia leucotreta granulovirus provides in vivo evidence for the utilization of baculovirus non-hr oris during replication.</title>
        <authorList>
            <person name="Jehle J.A."/>
        </authorList>
    </citation>
    <scope>NUCLEOTIDE SEQUENCE [LARGE SCALE GENOMIC DNA]</scope>
    <source>
        <strain evidence="1">CV3</strain>
    </source>
</reference>
<accession>Q7T5P9</accession>
<evidence type="ECO:0000313" key="1">
    <source>
        <dbReference type="EMBL" id="AAQ21635.1"/>
    </source>
</evidence>
<keyword evidence="2" id="KW-1185">Reference proteome</keyword>
<dbReference type="EMBL" id="AY229987">
    <property type="protein sequence ID" value="AAQ21635.1"/>
    <property type="molecule type" value="Genomic_DNA"/>
</dbReference>
<reference evidence="1 2" key="2">
    <citation type="journal article" date="1994" name="J. Gen. Virol.">
        <title>The granulin gene region of Cryptophlebia leucotreta granulosis virus: sequence analysis and phylogenetic considerations.</title>
        <authorList>
            <person name="Jehle J.A."/>
            <person name="Backhaus H."/>
        </authorList>
    </citation>
    <scope>NUCLEOTIDE SEQUENCE [LARGE SCALE GENOMIC DNA]</scope>
    <source>
        <strain evidence="1">CV3</strain>
    </source>
</reference>